<evidence type="ECO:0000313" key="5">
    <source>
        <dbReference type="Proteomes" id="UP000266016"/>
    </source>
</evidence>
<dbReference type="GO" id="GO:0017168">
    <property type="term" value="F:5-oxoprolinase (ATP-hydrolyzing) activity"/>
    <property type="evidence" value="ECO:0007669"/>
    <property type="project" value="TreeGrafter"/>
</dbReference>
<sequence>MTQTRLAIDVGGTFTDVFVFDEQTGKVFVTKTSSTPSNPEQGILDGIEKAQLNGQDIKIFSHGTTVGTNALIERKLPKTALITTKGFRDVPEIRRGTKLDIWDMYQDTSKPYIPRRDRFEVTERTDYDGNVLTEIDEEEVRQLARKLDKRGTESIAVCFINAYVNGANEARVKEIIQEELPNVYICTSSEVLPEIFEHERMSTTIINAVLGPIISKYIHNLEGEMEKKGYEGDILVLHSGGGVMTSSTVPRYAARLASSGIAAGAIASKHIAKLCGFNHAIGLDMGGTSTDISLMYDGDIRITKDWYIEYGYPIGFPSIEILTIGAGGGSLAWVDEGGSLRNGPQSAGAVPGPACYQRGGTEATNSDANLVLGRLGVDLLDGTMKLDKEKARQAVEKIAKEFNYTVEEAANAIIEVANANMCDALRLISVRRGYDPRDFALVAFGGAGPLHGAQLAKDMDIPTIIVPPHPGVAAAMGCLLVDVRHDISKTYVKNVHHVSLEELENEFSGMEQEAEKLLEEEGVGSDQSTLMRYVDMRYKGQWRSLAIPVSDKLQSLDSVLEAFHQEHQREFAFSDDKQLVEIYGLRVTVIGTVPKPEFPKYGPAGTLESALKEVRDVYFDGKFVPANVYNREDIPVLSEIQGPAIIDQLDTTTVIPPGFTAKVDVYRNLIISVNK</sequence>
<name>A0A398BEU2_9BACI</name>
<dbReference type="EMBL" id="QWVS01000003">
    <property type="protein sequence ID" value="RID88755.1"/>
    <property type="molecule type" value="Genomic_DNA"/>
</dbReference>
<protein>
    <submittedName>
        <fullName evidence="4">Hydantoinase/oxoprolinase family protein</fullName>
    </submittedName>
</protein>
<dbReference type="InterPro" id="IPR045079">
    <property type="entry name" value="Oxoprolinase-like"/>
</dbReference>
<gene>
    <name evidence="4" type="ORF">D1953_03295</name>
</gene>
<dbReference type="Pfam" id="PF05378">
    <property type="entry name" value="Hydant_A_N"/>
    <property type="match status" value="1"/>
</dbReference>
<feature type="domain" description="Acetophenone carboxylase-like C-terminal" evidence="3">
    <location>
        <begin position="500"/>
        <end position="667"/>
    </location>
</feature>
<organism evidence="4 5">
    <name type="scientific">Peribacillus asahii</name>
    <dbReference type="NCBI Taxonomy" id="228899"/>
    <lineage>
        <taxon>Bacteria</taxon>
        <taxon>Bacillati</taxon>
        <taxon>Bacillota</taxon>
        <taxon>Bacilli</taxon>
        <taxon>Bacillales</taxon>
        <taxon>Bacillaceae</taxon>
        <taxon>Peribacillus</taxon>
    </lineage>
</organism>
<evidence type="ECO:0000259" key="1">
    <source>
        <dbReference type="Pfam" id="PF01968"/>
    </source>
</evidence>
<dbReference type="Pfam" id="PF01968">
    <property type="entry name" value="Hydantoinase_A"/>
    <property type="match status" value="1"/>
</dbReference>
<comment type="caution">
    <text evidence="4">The sequence shown here is derived from an EMBL/GenBank/DDBJ whole genome shotgun (WGS) entry which is preliminary data.</text>
</comment>
<feature type="domain" description="Hydantoinase/oxoprolinase N-terminal" evidence="2">
    <location>
        <begin position="5"/>
        <end position="179"/>
    </location>
</feature>
<keyword evidence="5" id="KW-1185">Reference proteome</keyword>
<feature type="domain" description="Hydantoinase A/oxoprolinase" evidence="1">
    <location>
        <begin position="200"/>
        <end position="486"/>
    </location>
</feature>
<proteinExistence type="predicted"/>
<dbReference type="PANTHER" id="PTHR11365:SF23">
    <property type="entry name" value="HYPOTHETICAL 5-OXOPROLINASE (EUROFUNG)-RELATED"/>
    <property type="match status" value="1"/>
</dbReference>
<dbReference type="PANTHER" id="PTHR11365">
    <property type="entry name" value="5-OXOPROLINASE RELATED"/>
    <property type="match status" value="1"/>
</dbReference>
<evidence type="ECO:0000313" key="4">
    <source>
        <dbReference type="EMBL" id="RID88755.1"/>
    </source>
</evidence>
<dbReference type="GO" id="GO:0005829">
    <property type="term" value="C:cytosol"/>
    <property type="evidence" value="ECO:0007669"/>
    <property type="project" value="TreeGrafter"/>
</dbReference>
<dbReference type="AlphaFoldDB" id="A0A398BEU2"/>
<dbReference type="InterPro" id="IPR049517">
    <property type="entry name" value="ACX-like_C"/>
</dbReference>
<dbReference type="Proteomes" id="UP000266016">
    <property type="component" value="Unassembled WGS sequence"/>
</dbReference>
<dbReference type="RefSeq" id="WP_119115744.1">
    <property type="nucleotide sequence ID" value="NZ_QWVS01000003.1"/>
</dbReference>
<accession>A0A398BEU2</accession>
<reference evidence="4 5" key="1">
    <citation type="submission" date="2018-08" db="EMBL/GenBank/DDBJ databases">
        <title>Bacillus jemisoniae sp. nov., Bacillus chryseoplanitiae sp. nov., Bacillus resnikiae sp. nov., and Bacillus frankliniae sp. nov., isolated from Viking spacecraft and associated surfaces.</title>
        <authorList>
            <person name="Seuylemezian A."/>
            <person name="Vaishampayan P."/>
        </authorList>
    </citation>
    <scope>NUCLEOTIDE SEQUENCE [LARGE SCALE GENOMIC DNA]</scope>
    <source>
        <strain evidence="4 5">MA001</strain>
    </source>
</reference>
<dbReference type="Pfam" id="PF19278">
    <property type="entry name" value="Hydant_A_C"/>
    <property type="match status" value="1"/>
</dbReference>
<dbReference type="InterPro" id="IPR043129">
    <property type="entry name" value="ATPase_NBD"/>
</dbReference>
<dbReference type="GO" id="GO:0006749">
    <property type="term" value="P:glutathione metabolic process"/>
    <property type="evidence" value="ECO:0007669"/>
    <property type="project" value="TreeGrafter"/>
</dbReference>
<evidence type="ECO:0000259" key="3">
    <source>
        <dbReference type="Pfam" id="PF19278"/>
    </source>
</evidence>
<dbReference type="SUPFAM" id="SSF53067">
    <property type="entry name" value="Actin-like ATPase domain"/>
    <property type="match status" value="1"/>
</dbReference>
<dbReference type="InterPro" id="IPR002821">
    <property type="entry name" value="Hydantoinase_A"/>
</dbReference>
<evidence type="ECO:0000259" key="2">
    <source>
        <dbReference type="Pfam" id="PF05378"/>
    </source>
</evidence>
<dbReference type="InterPro" id="IPR008040">
    <property type="entry name" value="Hydant_A_N"/>
</dbReference>